<dbReference type="Proteomes" id="UP001056120">
    <property type="component" value="Linkage Group LG22"/>
</dbReference>
<accession>A0ACB9BUF8</accession>
<evidence type="ECO:0000313" key="2">
    <source>
        <dbReference type="Proteomes" id="UP001056120"/>
    </source>
</evidence>
<sequence>MDAFLHKFQHLRIQLEDITKATNNFDDKNRIGVGGFGKVYEGEVCHNEGRSKVAIKRLDHTQGQGTPEFLKEITMLSDYTLTKESDVYSFGVVLFKVLCGRLCYTHMAEVVTQLETALEVHEFIELNPLFDYQEMIKSAEPPLNYSSKGELMKLLYKGVLLNHGKTWFSLDQNGKKCVMLSVRVAFIEDETCPLCLPESRFGEAFQCDSWGFVIDGKIQYQLLSSKTRYASYLVYQLPEDKSGFEAPMKVEKIKVGYENNFSSLPRQRKDGWMEVEITEFQTEYADQS</sequence>
<gene>
    <name evidence="1" type="ORF">L1987_65460</name>
</gene>
<keyword evidence="2" id="KW-1185">Reference proteome</keyword>
<evidence type="ECO:0000313" key="1">
    <source>
        <dbReference type="EMBL" id="KAI3725668.1"/>
    </source>
</evidence>
<comment type="caution">
    <text evidence="1">The sequence shown here is derived from an EMBL/GenBank/DDBJ whole genome shotgun (WGS) entry which is preliminary data.</text>
</comment>
<reference evidence="2" key="1">
    <citation type="journal article" date="2022" name="Mol. Ecol. Resour.">
        <title>The genomes of chicory, endive, great burdock and yacon provide insights into Asteraceae palaeo-polyploidization history and plant inulin production.</title>
        <authorList>
            <person name="Fan W."/>
            <person name="Wang S."/>
            <person name="Wang H."/>
            <person name="Wang A."/>
            <person name="Jiang F."/>
            <person name="Liu H."/>
            <person name="Zhao H."/>
            <person name="Xu D."/>
            <person name="Zhang Y."/>
        </authorList>
    </citation>
    <scope>NUCLEOTIDE SEQUENCE [LARGE SCALE GENOMIC DNA]</scope>
    <source>
        <strain evidence="2">cv. Yunnan</strain>
    </source>
</reference>
<reference evidence="1 2" key="2">
    <citation type="journal article" date="2022" name="Mol. Ecol. Resour.">
        <title>The genomes of chicory, endive, great burdock and yacon provide insights into Asteraceae paleo-polyploidization history and plant inulin production.</title>
        <authorList>
            <person name="Fan W."/>
            <person name="Wang S."/>
            <person name="Wang H."/>
            <person name="Wang A."/>
            <person name="Jiang F."/>
            <person name="Liu H."/>
            <person name="Zhao H."/>
            <person name="Xu D."/>
            <person name="Zhang Y."/>
        </authorList>
    </citation>
    <scope>NUCLEOTIDE SEQUENCE [LARGE SCALE GENOMIC DNA]</scope>
    <source>
        <strain evidence="2">cv. Yunnan</strain>
        <tissue evidence="1">Leaves</tissue>
    </source>
</reference>
<dbReference type="EMBL" id="CM042039">
    <property type="protein sequence ID" value="KAI3725668.1"/>
    <property type="molecule type" value="Genomic_DNA"/>
</dbReference>
<name>A0ACB9BUF8_9ASTR</name>
<protein>
    <submittedName>
        <fullName evidence="1">Uncharacterized protein</fullName>
    </submittedName>
</protein>
<proteinExistence type="predicted"/>
<organism evidence="1 2">
    <name type="scientific">Smallanthus sonchifolius</name>
    <dbReference type="NCBI Taxonomy" id="185202"/>
    <lineage>
        <taxon>Eukaryota</taxon>
        <taxon>Viridiplantae</taxon>
        <taxon>Streptophyta</taxon>
        <taxon>Embryophyta</taxon>
        <taxon>Tracheophyta</taxon>
        <taxon>Spermatophyta</taxon>
        <taxon>Magnoliopsida</taxon>
        <taxon>eudicotyledons</taxon>
        <taxon>Gunneridae</taxon>
        <taxon>Pentapetalae</taxon>
        <taxon>asterids</taxon>
        <taxon>campanulids</taxon>
        <taxon>Asterales</taxon>
        <taxon>Asteraceae</taxon>
        <taxon>Asteroideae</taxon>
        <taxon>Heliantheae alliance</taxon>
        <taxon>Millerieae</taxon>
        <taxon>Smallanthus</taxon>
    </lineage>
</organism>